<accession>M5RQ80</accession>
<dbReference type="EMBL" id="ANOG01000239">
    <property type="protein sequence ID" value="EMI21498.1"/>
    <property type="molecule type" value="Genomic_DNA"/>
</dbReference>
<reference evidence="2 3" key="1">
    <citation type="journal article" date="2013" name="Mar. Genomics">
        <title>Expression of sulfatases in Rhodopirellula baltica and the diversity of sulfatases in the genus Rhodopirellula.</title>
        <authorList>
            <person name="Wegner C.E."/>
            <person name="Richter-Heitmann T."/>
            <person name="Klindworth A."/>
            <person name="Klockow C."/>
            <person name="Richter M."/>
            <person name="Achstetter T."/>
            <person name="Glockner F.O."/>
            <person name="Harder J."/>
        </authorList>
    </citation>
    <scope>NUCLEOTIDE SEQUENCE [LARGE SCALE GENOMIC DNA]</scope>
    <source>
        <strain evidence="2 3">SM1</strain>
    </source>
</reference>
<sequence>MRRIGHNFLVKSQKSEIASEKQGNRQPIGMPTITRRSAETLGVFASLRRRIPRQSTRFRISVTRRHKRSRSLDYDSGART</sequence>
<protein>
    <submittedName>
        <fullName evidence="2">Uncharacterized protein</fullName>
    </submittedName>
</protein>
<keyword evidence="3" id="KW-1185">Reference proteome</keyword>
<organism evidence="2 3">
    <name type="scientific">Rhodopirellula maiorica SM1</name>
    <dbReference type="NCBI Taxonomy" id="1265738"/>
    <lineage>
        <taxon>Bacteria</taxon>
        <taxon>Pseudomonadati</taxon>
        <taxon>Planctomycetota</taxon>
        <taxon>Planctomycetia</taxon>
        <taxon>Pirellulales</taxon>
        <taxon>Pirellulaceae</taxon>
        <taxon>Novipirellula</taxon>
    </lineage>
</organism>
<gene>
    <name evidence="2" type="ORF">RMSM_01571</name>
</gene>
<name>M5RQ80_9BACT</name>
<proteinExistence type="predicted"/>
<comment type="caution">
    <text evidence="2">The sequence shown here is derived from an EMBL/GenBank/DDBJ whole genome shotgun (WGS) entry which is preliminary data.</text>
</comment>
<evidence type="ECO:0000256" key="1">
    <source>
        <dbReference type="SAM" id="MobiDB-lite"/>
    </source>
</evidence>
<feature type="region of interest" description="Disordered" evidence="1">
    <location>
        <begin position="1"/>
        <end position="32"/>
    </location>
</feature>
<dbReference type="AlphaFoldDB" id="M5RQ80"/>
<evidence type="ECO:0000313" key="3">
    <source>
        <dbReference type="Proteomes" id="UP000011991"/>
    </source>
</evidence>
<feature type="compositionally biased region" description="Basic and acidic residues" evidence="1">
    <location>
        <begin position="70"/>
        <end position="80"/>
    </location>
</feature>
<feature type="region of interest" description="Disordered" evidence="1">
    <location>
        <begin position="59"/>
        <end position="80"/>
    </location>
</feature>
<feature type="compositionally biased region" description="Basic and acidic residues" evidence="1">
    <location>
        <begin position="13"/>
        <end position="23"/>
    </location>
</feature>
<dbReference type="Proteomes" id="UP000011991">
    <property type="component" value="Unassembled WGS sequence"/>
</dbReference>
<evidence type="ECO:0000313" key="2">
    <source>
        <dbReference type="EMBL" id="EMI21498.1"/>
    </source>
</evidence>